<reference evidence="2 3" key="1">
    <citation type="submission" date="2023-06" db="EMBL/GenBank/DDBJ databases">
        <title>Thiopseudomonas sp. CY1220 draft genome sequence.</title>
        <authorList>
            <person name="Zhao G."/>
            <person name="An M."/>
        </authorList>
    </citation>
    <scope>NUCLEOTIDE SEQUENCE [LARGE SCALE GENOMIC DNA]</scope>
    <source>
        <strain evidence="2 3">CY1220</strain>
    </source>
</reference>
<dbReference type="InterPro" id="IPR005184">
    <property type="entry name" value="DUF306_Meta_HslJ"/>
</dbReference>
<dbReference type="PANTHER" id="PTHR35535:SF1">
    <property type="entry name" value="HEAT SHOCK PROTEIN HSLJ"/>
    <property type="match status" value="1"/>
</dbReference>
<gene>
    <name evidence="2" type="ORF">QEZ41_08800</name>
</gene>
<dbReference type="Proteomes" id="UP001241056">
    <property type="component" value="Unassembled WGS sequence"/>
</dbReference>
<dbReference type="PROSITE" id="PS51257">
    <property type="entry name" value="PROKAR_LIPOPROTEIN"/>
    <property type="match status" value="1"/>
</dbReference>
<dbReference type="PANTHER" id="PTHR35535">
    <property type="entry name" value="HEAT SHOCK PROTEIN HSLJ"/>
    <property type="match status" value="1"/>
</dbReference>
<feature type="domain" description="DUF306" evidence="1">
    <location>
        <begin position="29"/>
        <end position="129"/>
    </location>
</feature>
<dbReference type="Pfam" id="PF03724">
    <property type="entry name" value="META"/>
    <property type="match status" value="1"/>
</dbReference>
<dbReference type="Gene3D" id="2.40.128.270">
    <property type="match status" value="1"/>
</dbReference>
<evidence type="ECO:0000259" key="1">
    <source>
        <dbReference type="Pfam" id="PF03724"/>
    </source>
</evidence>
<protein>
    <submittedName>
        <fullName evidence="2">META domain-containing protein</fullName>
    </submittedName>
</protein>
<evidence type="ECO:0000313" key="3">
    <source>
        <dbReference type="Proteomes" id="UP001241056"/>
    </source>
</evidence>
<keyword evidence="3" id="KW-1185">Reference proteome</keyword>
<comment type="caution">
    <text evidence="2">The sequence shown here is derived from an EMBL/GenBank/DDBJ whole genome shotgun (WGS) entry which is preliminary data.</text>
</comment>
<dbReference type="RefSeq" id="WP_289411071.1">
    <property type="nucleotide sequence ID" value="NZ_JAUCDY010000010.1"/>
</dbReference>
<dbReference type="InterPro" id="IPR038670">
    <property type="entry name" value="HslJ-like_sf"/>
</dbReference>
<evidence type="ECO:0000313" key="2">
    <source>
        <dbReference type="EMBL" id="MDM7858371.1"/>
    </source>
</evidence>
<proteinExistence type="predicted"/>
<name>A0ABT7SQA2_9GAMM</name>
<sequence length="139" mass="15871">MKKLYFAIAMTAVASGCSNLPSFSTQLAQEQLYYVEWIGERSLIDSSYLSITLGKNMRAHGLAGCNNWFAEYKLTGKQLRLDKFATSRKLCAPALMEQEQRYLEALSQVTHWDYSKEGQLQLWPENGAPIRLWPDTLTQ</sequence>
<accession>A0ABT7SQA2</accession>
<organism evidence="2 3">
    <name type="scientific">Thiopseudomonas acetoxidans</name>
    <dbReference type="NCBI Taxonomy" id="3041622"/>
    <lineage>
        <taxon>Bacteria</taxon>
        <taxon>Pseudomonadati</taxon>
        <taxon>Pseudomonadota</taxon>
        <taxon>Gammaproteobacteria</taxon>
        <taxon>Pseudomonadales</taxon>
        <taxon>Pseudomonadaceae</taxon>
        <taxon>Thiopseudomonas</taxon>
    </lineage>
</organism>
<dbReference type="InterPro" id="IPR053147">
    <property type="entry name" value="Hsp_HslJ-like"/>
</dbReference>
<dbReference type="EMBL" id="JAUCDY010000010">
    <property type="protein sequence ID" value="MDM7858371.1"/>
    <property type="molecule type" value="Genomic_DNA"/>
</dbReference>